<protein>
    <recommendedName>
        <fullName evidence="1">AMP-dependent synthetase/ligase domain-containing protein</fullName>
    </recommendedName>
</protein>
<proteinExistence type="predicted"/>
<dbReference type="InterPro" id="IPR050237">
    <property type="entry name" value="ATP-dep_AMP-bd_enzyme"/>
</dbReference>
<dbReference type="InterPro" id="IPR042099">
    <property type="entry name" value="ANL_N_sf"/>
</dbReference>
<organism evidence="2">
    <name type="scientific">marine metagenome</name>
    <dbReference type="NCBI Taxonomy" id="408172"/>
    <lineage>
        <taxon>unclassified sequences</taxon>
        <taxon>metagenomes</taxon>
        <taxon>ecological metagenomes</taxon>
    </lineage>
</organism>
<dbReference type="Pfam" id="PF00501">
    <property type="entry name" value="AMP-binding"/>
    <property type="match status" value="1"/>
</dbReference>
<dbReference type="EMBL" id="UINC01031854">
    <property type="protein sequence ID" value="SVB18561.1"/>
    <property type="molecule type" value="Genomic_DNA"/>
</dbReference>
<feature type="domain" description="AMP-dependent synthetase/ligase" evidence="1">
    <location>
        <begin position="145"/>
        <end position="321"/>
    </location>
</feature>
<feature type="non-terminal residue" evidence="2">
    <location>
        <position position="322"/>
    </location>
</feature>
<dbReference type="InterPro" id="IPR000873">
    <property type="entry name" value="AMP-dep_synth/lig_dom"/>
</dbReference>
<dbReference type="AlphaFoldDB" id="A0A382BYI4"/>
<evidence type="ECO:0000259" key="1">
    <source>
        <dbReference type="Pfam" id="PF00501"/>
    </source>
</evidence>
<dbReference type="PANTHER" id="PTHR43767">
    <property type="entry name" value="LONG-CHAIN-FATTY-ACID--COA LIGASE"/>
    <property type="match status" value="1"/>
</dbReference>
<reference evidence="2" key="1">
    <citation type="submission" date="2018-05" db="EMBL/GenBank/DDBJ databases">
        <authorList>
            <person name="Lanie J.A."/>
            <person name="Ng W.-L."/>
            <person name="Kazmierczak K.M."/>
            <person name="Andrzejewski T.M."/>
            <person name="Davidsen T.M."/>
            <person name="Wayne K.J."/>
            <person name="Tettelin H."/>
            <person name="Glass J.I."/>
            <person name="Rusch D."/>
            <person name="Podicherti R."/>
            <person name="Tsui H.-C.T."/>
            <person name="Winkler M.E."/>
        </authorList>
    </citation>
    <scope>NUCLEOTIDE SEQUENCE</scope>
</reference>
<dbReference type="SUPFAM" id="SSF56801">
    <property type="entry name" value="Acetyl-CoA synthetase-like"/>
    <property type="match status" value="1"/>
</dbReference>
<dbReference type="PANTHER" id="PTHR43767:SF1">
    <property type="entry name" value="NONRIBOSOMAL PEPTIDE SYNTHASE PES1 (EUROFUNG)-RELATED"/>
    <property type="match status" value="1"/>
</dbReference>
<evidence type="ECO:0000313" key="2">
    <source>
        <dbReference type="EMBL" id="SVB18561.1"/>
    </source>
</evidence>
<name>A0A382BYI4_9ZZZZ</name>
<dbReference type="Gene3D" id="3.40.50.12780">
    <property type="entry name" value="N-terminal domain of ligase-like"/>
    <property type="match status" value="1"/>
</dbReference>
<dbReference type="InterPro" id="IPR020845">
    <property type="entry name" value="AMP-binding_CS"/>
</dbReference>
<accession>A0A382BYI4</accession>
<gene>
    <name evidence="2" type="ORF">METZ01_LOCUS171415</name>
</gene>
<sequence length="322" mass="35766">MAYGVTQQMIDTYGEIIFKLSLNKQTRIGDPVRELDFDEIAQQRAGSGLTDEEIAARIGLLPEQVGVVRVFIERKYHRIDQHRMLFHLGGGKRWKKDRYQDPKERLKIRDDGMALRAALTFNPDRAAIYLEQELWNNDTLSGWLTAHAAETPDTSAIITSTERVSYEQLKNKVDCLTCGLMGLGLGKGDIVAVQLPNIQEFLIAYLAIGSFGGVMQTIHMPYAKADIEFLLEHAKARAVICLPAFKEIPTVQIMLECKQKYAALEHVVVLGPETVTGAIEFSSLMAENTPVIGNPPVGADPYLLLYTSGTTSNPKGVPLTYQ</sequence>
<dbReference type="PROSITE" id="PS00455">
    <property type="entry name" value="AMP_BINDING"/>
    <property type="match status" value="1"/>
</dbReference>